<keyword evidence="2" id="KW-0378">Hydrolase</keyword>
<dbReference type="SUPFAM" id="SSF51445">
    <property type="entry name" value="(Trans)glycosidases"/>
    <property type="match status" value="1"/>
</dbReference>
<protein>
    <submittedName>
        <fullName evidence="4">Lysozyme</fullName>
    </submittedName>
</protein>
<evidence type="ECO:0000256" key="2">
    <source>
        <dbReference type="ARBA" id="ARBA00022801"/>
    </source>
</evidence>
<dbReference type="PROSITE" id="PS51904">
    <property type="entry name" value="GLYCOSYL_HYDROL_F25_2"/>
    <property type="match status" value="1"/>
</dbReference>
<dbReference type="GO" id="GO:0003796">
    <property type="term" value="F:lysozyme activity"/>
    <property type="evidence" value="ECO:0007669"/>
    <property type="project" value="InterPro"/>
</dbReference>
<accession>A0A2M7FXG4</accession>
<name>A0A2M7FXG4_9BACT</name>
<gene>
    <name evidence="4" type="ORF">COW36_23335</name>
</gene>
<evidence type="ECO:0000256" key="3">
    <source>
        <dbReference type="ARBA" id="ARBA00023295"/>
    </source>
</evidence>
<dbReference type="PANTHER" id="PTHR34135">
    <property type="entry name" value="LYSOZYME"/>
    <property type="match status" value="1"/>
</dbReference>
<dbReference type="EMBL" id="PFFQ01000065">
    <property type="protein sequence ID" value="PIW13977.1"/>
    <property type="molecule type" value="Genomic_DNA"/>
</dbReference>
<dbReference type="AlphaFoldDB" id="A0A2M7FXG4"/>
<dbReference type="GO" id="GO:0016998">
    <property type="term" value="P:cell wall macromolecule catabolic process"/>
    <property type="evidence" value="ECO:0007669"/>
    <property type="project" value="InterPro"/>
</dbReference>
<dbReference type="InterPro" id="IPR017853">
    <property type="entry name" value="GH"/>
</dbReference>
<evidence type="ECO:0000313" key="5">
    <source>
        <dbReference type="Proteomes" id="UP000231019"/>
    </source>
</evidence>
<dbReference type="GO" id="GO:0016052">
    <property type="term" value="P:carbohydrate catabolic process"/>
    <property type="evidence" value="ECO:0007669"/>
    <property type="project" value="TreeGrafter"/>
</dbReference>
<dbReference type="InterPro" id="IPR002053">
    <property type="entry name" value="Glyco_hydro_25"/>
</dbReference>
<dbReference type="GO" id="GO:0009253">
    <property type="term" value="P:peptidoglycan catabolic process"/>
    <property type="evidence" value="ECO:0007669"/>
    <property type="project" value="InterPro"/>
</dbReference>
<dbReference type="Pfam" id="PF01183">
    <property type="entry name" value="Glyco_hydro_25"/>
    <property type="match status" value="1"/>
</dbReference>
<comment type="caution">
    <text evidence="4">The sequence shown here is derived from an EMBL/GenBank/DDBJ whole genome shotgun (WGS) entry which is preliminary data.</text>
</comment>
<dbReference type="PANTHER" id="PTHR34135:SF2">
    <property type="entry name" value="LYSOZYME"/>
    <property type="match status" value="1"/>
</dbReference>
<dbReference type="SMART" id="SM00641">
    <property type="entry name" value="Glyco_25"/>
    <property type="match status" value="1"/>
</dbReference>
<dbReference type="Proteomes" id="UP000231019">
    <property type="component" value="Unassembled WGS sequence"/>
</dbReference>
<keyword evidence="3" id="KW-0326">Glycosidase</keyword>
<dbReference type="CDD" id="cd06413">
    <property type="entry name" value="GH25_muramidase_1"/>
    <property type="match status" value="1"/>
</dbReference>
<dbReference type="InterPro" id="IPR018077">
    <property type="entry name" value="Glyco_hydro_fam25_subgr"/>
</dbReference>
<evidence type="ECO:0000313" key="4">
    <source>
        <dbReference type="EMBL" id="PIW13977.1"/>
    </source>
</evidence>
<evidence type="ECO:0000256" key="1">
    <source>
        <dbReference type="ARBA" id="ARBA00010646"/>
    </source>
</evidence>
<proteinExistence type="inferred from homology"/>
<reference evidence="4 5" key="1">
    <citation type="submission" date="2017-09" db="EMBL/GenBank/DDBJ databases">
        <title>Depth-based differentiation of microbial function through sediment-hosted aquifers and enrichment of novel symbionts in the deep terrestrial subsurface.</title>
        <authorList>
            <person name="Probst A.J."/>
            <person name="Ladd B."/>
            <person name="Jarett J.K."/>
            <person name="Geller-Mcgrath D.E."/>
            <person name="Sieber C.M."/>
            <person name="Emerson J.B."/>
            <person name="Anantharaman K."/>
            <person name="Thomas B.C."/>
            <person name="Malmstrom R."/>
            <person name="Stieglmeier M."/>
            <person name="Klingl A."/>
            <person name="Woyke T."/>
            <person name="Ryan C.M."/>
            <person name="Banfield J.F."/>
        </authorList>
    </citation>
    <scope>NUCLEOTIDE SEQUENCE [LARGE SCALE GENOMIC DNA]</scope>
    <source>
        <strain evidence="4">CG17_big_fil_post_rev_8_21_14_2_50_48_46</strain>
    </source>
</reference>
<dbReference type="Gene3D" id="3.20.20.80">
    <property type="entry name" value="Glycosidases"/>
    <property type="match status" value="1"/>
</dbReference>
<organism evidence="4 5">
    <name type="scientific">bacterium (Candidatus Blackallbacteria) CG17_big_fil_post_rev_8_21_14_2_50_48_46</name>
    <dbReference type="NCBI Taxonomy" id="2014261"/>
    <lineage>
        <taxon>Bacteria</taxon>
        <taxon>Candidatus Blackallbacteria</taxon>
    </lineage>
</organism>
<comment type="similarity">
    <text evidence="1">Belongs to the glycosyl hydrolase 25 family.</text>
</comment>
<sequence length="235" mass="27147">MIFLFFIALGGVALILKGDLWLNRPSLRRYPIQGLDVSAHQGEIDWPQVAKGPWSFVYIKASEGGDFRDPRFALNWQGSREVGLLRGAYHFFTFCRSGSEQAQNFISLLPSEPDLLPPVVDLEFGGNCKKRPSQQALVKEVQIFLDQVEKHTHQKPLLYVTDTFAKTYLKQNAFSDYSLWVRDILREPVLFNQRVWLFWQFSNRGRVAGIQGFVDQNVFAGSPAEFRRWYRPQSQ</sequence>